<dbReference type="PROSITE" id="PS51257">
    <property type="entry name" value="PROKAR_LIPOPROTEIN"/>
    <property type="match status" value="1"/>
</dbReference>
<accession>A0ABX7QCK6</accession>
<keyword evidence="2" id="KW-1185">Reference proteome</keyword>
<protein>
    <recommendedName>
        <fullName evidence="3">DUF4625 domain-containing protein</fullName>
    </recommendedName>
</protein>
<sequence>MKKLVILLTSLFLFSCQQKEKTSIPVKTTEPNVVKEVKEENTQNGDTIFMNSKNDKEVFEAEASLDSIHPRLYVKFKNEYDGELNGKIIPETEKANIRFNQIIFPDKTSDGPFGSELKIDVKQKGTYILVIGHSQMAENPYWGKFKIQLETKKNANVQ</sequence>
<dbReference type="Proteomes" id="UP000663440">
    <property type="component" value="Chromosome"/>
</dbReference>
<organism evidence="1 2">
    <name type="scientific">Flavobacterium endoglycinae</name>
    <dbReference type="NCBI Taxonomy" id="2816357"/>
    <lineage>
        <taxon>Bacteria</taxon>
        <taxon>Pseudomonadati</taxon>
        <taxon>Bacteroidota</taxon>
        <taxon>Flavobacteriia</taxon>
        <taxon>Flavobacteriales</taxon>
        <taxon>Flavobacteriaceae</taxon>
        <taxon>Flavobacterium</taxon>
    </lineage>
</organism>
<evidence type="ECO:0008006" key="3">
    <source>
        <dbReference type="Google" id="ProtNLM"/>
    </source>
</evidence>
<proteinExistence type="predicted"/>
<reference evidence="1 2" key="1">
    <citation type="submission" date="2021-03" db="EMBL/GenBank/DDBJ databases">
        <title>Flavobacterium kribbensis sp. nov, an endophytic bacteria, isolated from soybean.</title>
        <authorList>
            <person name="Lee J."/>
            <person name="Seo J."/>
        </authorList>
    </citation>
    <scope>NUCLEOTIDE SEQUENCE [LARGE SCALE GENOMIC DNA]</scope>
    <source>
        <strain evidence="1 2">BB8</strain>
    </source>
</reference>
<name>A0ABX7QCK6_9FLAO</name>
<gene>
    <name evidence="1" type="ORF">J0383_19020</name>
</gene>
<evidence type="ECO:0000313" key="1">
    <source>
        <dbReference type="EMBL" id="QSW88336.1"/>
    </source>
</evidence>
<evidence type="ECO:0000313" key="2">
    <source>
        <dbReference type="Proteomes" id="UP000663440"/>
    </source>
</evidence>
<dbReference type="EMBL" id="CP071448">
    <property type="protein sequence ID" value="QSW88336.1"/>
    <property type="molecule type" value="Genomic_DNA"/>
</dbReference>
<dbReference type="RefSeq" id="WP_207295539.1">
    <property type="nucleotide sequence ID" value="NZ_CP071448.1"/>
</dbReference>